<keyword evidence="8" id="KW-1185">Reference proteome</keyword>
<evidence type="ECO:0000313" key="8">
    <source>
        <dbReference type="Proteomes" id="UP000016666"/>
    </source>
</evidence>
<dbReference type="AlphaFoldDB" id="A0A493U027"/>
<evidence type="ECO:0000259" key="6">
    <source>
        <dbReference type="PROSITE" id="PS50064"/>
    </source>
</evidence>
<dbReference type="Pfam" id="PF00645">
    <property type="entry name" value="zf-PARP"/>
    <property type="match status" value="1"/>
</dbReference>
<name>A0A493U027_ANAPP</name>
<evidence type="ECO:0000256" key="3">
    <source>
        <dbReference type="ARBA" id="ARBA00022771"/>
    </source>
</evidence>
<keyword evidence="2" id="KW-0479">Metal-binding</keyword>
<accession>A0A493U027</accession>
<keyword evidence="4" id="KW-0862">Zinc</keyword>
<evidence type="ECO:0000256" key="1">
    <source>
        <dbReference type="ARBA" id="ARBA00004123"/>
    </source>
</evidence>
<dbReference type="GO" id="GO:0003677">
    <property type="term" value="F:DNA binding"/>
    <property type="evidence" value="ECO:0007669"/>
    <property type="project" value="InterPro"/>
</dbReference>
<dbReference type="PROSITE" id="PS50064">
    <property type="entry name" value="ZF_PARP_2"/>
    <property type="match status" value="1"/>
</dbReference>
<proteinExistence type="predicted"/>
<dbReference type="InterPro" id="IPR001510">
    <property type="entry name" value="Znf_PARP"/>
</dbReference>
<evidence type="ECO:0000313" key="7">
    <source>
        <dbReference type="Ensembl" id="ENSAPLP00000031478.1"/>
    </source>
</evidence>
<dbReference type="Ensembl" id="ENSAPLT00000019587.1">
    <property type="protein sequence ID" value="ENSAPLP00000031478.1"/>
    <property type="gene ID" value="ENSAPLG00000024880.1"/>
</dbReference>
<comment type="subcellular location">
    <subcellularLocation>
        <location evidence="1">Nucleus</location>
    </subcellularLocation>
</comment>
<reference evidence="8" key="1">
    <citation type="submission" date="2017-10" db="EMBL/GenBank/DDBJ databases">
        <title>A new Pekin duck reference genome.</title>
        <authorList>
            <person name="Hou Z.-C."/>
            <person name="Zhou Z.-K."/>
            <person name="Zhu F."/>
            <person name="Hou S.-S."/>
        </authorList>
    </citation>
    <scope>NUCLEOTIDE SEQUENCE [LARGE SCALE GENOMIC DNA]</scope>
</reference>
<evidence type="ECO:0000256" key="5">
    <source>
        <dbReference type="ARBA" id="ARBA00023242"/>
    </source>
</evidence>
<dbReference type="GO" id="GO:0005634">
    <property type="term" value="C:nucleus"/>
    <property type="evidence" value="ECO:0007669"/>
    <property type="project" value="UniProtKB-SubCell"/>
</dbReference>
<feature type="domain" description="PARP-type" evidence="6">
    <location>
        <begin position="9"/>
        <end position="66"/>
    </location>
</feature>
<evidence type="ECO:0000256" key="2">
    <source>
        <dbReference type="ARBA" id="ARBA00022723"/>
    </source>
</evidence>
<dbReference type="InterPro" id="IPR036957">
    <property type="entry name" value="Znf_PARP_sf"/>
</dbReference>
<keyword evidence="5" id="KW-0539">Nucleus</keyword>
<dbReference type="STRING" id="8840.ENSAPLP00000031478"/>
<dbReference type="SMART" id="SM01336">
    <property type="entry name" value="zf-PARP"/>
    <property type="match status" value="1"/>
</dbReference>
<reference evidence="7" key="2">
    <citation type="submission" date="2025-08" db="UniProtKB">
        <authorList>
            <consortium name="Ensembl"/>
        </authorList>
    </citation>
    <scope>IDENTIFICATION</scope>
</reference>
<sequence length="95" mass="10240">MAEPSEKPYRAEYAKSGRASCKKCGESIAKDSLRLALMVQVPHGTKANWSPFCFFILYLRNCGRQRCAGRNSINLSLACLEAAQGSGGVTIPGSL</sequence>
<organism evidence="7 8">
    <name type="scientific">Anas platyrhynchos platyrhynchos</name>
    <name type="common">Northern mallard</name>
    <dbReference type="NCBI Taxonomy" id="8840"/>
    <lineage>
        <taxon>Eukaryota</taxon>
        <taxon>Metazoa</taxon>
        <taxon>Chordata</taxon>
        <taxon>Craniata</taxon>
        <taxon>Vertebrata</taxon>
        <taxon>Euteleostomi</taxon>
        <taxon>Archelosauria</taxon>
        <taxon>Archosauria</taxon>
        <taxon>Dinosauria</taxon>
        <taxon>Saurischia</taxon>
        <taxon>Theropoda</taxon>
        <taxon>Coelurosauria</taxon>
        <taxon>Aves</taxon>
        <taxon>Neognathae</taxon>
        <taxon>Galloanserae</taxon>
        <taxon>Anseriformes</taxon>
        <taxon>Anatidae</taxon>
        <taxon>Anatinae</taxon>
        <taxon>Anas</taxon>
    </lineage>
</organism>
<evidence type="ECO:0000256" key="4">
    <source>
        <dbReference type="ARBA" id="ARBA00022833"/>
    </source>
</evidence>
<reference evidence="7" key="3">
    <citation type="submission" date="2025-09" db="UniProtKB">
        <authorList>
            <consortium name="Ensembl"/>
        </authorList>
    </citation>
    <scope>IDENTIFICATION</scope>
</reference>
<dbReference type="GO" id="GO:0008270">
    <property type="term" value="F:zinc ion binding"/>
    <property type="evidence" value="ECO:0007669"/>
    <property type="project" value="UniProtKB-KW"/>
</dbReference>
<protein>
    <recommendedName>
        <fullName evidence="6">PARP-type domain-containing protein</fullName>
    </recommendedName>
</protein>
<dbReference type="SUPFAM" id="SSF57716">
    <property type="entry name" value="Glucocorticoid receptor-like (DNA-binding domain)"/>
    <property type="match status" value="1"/>
</dbReference>
<keyword evidence="3" id="KW-0863">Zinc-finger</keyword>
<dbReference type="Proteomes" id="UP000016666">
    <property type="component" value="Unassembled WGS sequence"/>
</dbReference>
<dbReference type="Gene3D" id="3.30.1740.10">
    <property type="entry name" value="Zinc finger, PARP-type"/>
    <property type="match status" value="1"/>
</dbReference>